<organism evidence="1">
    <name type="scientific">viral metagenome</name>
    <dbReference type="NCBI Taxonomy" id="1070528"/>
    <lineage>
        <taxon>unclassified sequences</taxon>
        <taxon>metagenomes</taxon>
        <taxon>organismal metagenomes</taxon>
    </lineage>
</organism>
<evidence type="ECO:0000313" key="1">
    <source>
        <dbReference type="EMBL" id="QJA55319.1"/>
    </source>
</evidence>
<sequence>MAKCRRCGEETCYGRVCSSCMRKWLNRRARTFAQAEKELGPLSANNLAAIQKRVKQLEATETRQEKEGVGK</sequence>
<name>A0A6H2A6J7_9ZZZZ</name>
<proteinExistence type="predicted"/>
<dbReference type="EMBL" id="MT145202">
    <property type="protein sequence ID" value="QJA55319.1"/>
    <property type="molecule type" value="Genomic_DNA"/>
</dbReference>
<gene>
    <name evidence="1" type="ORF">TM448A01013_0006</name>
</gene>
<accession>A0A6H2A6J7</accession>
<protein>
    <submittedName>
        <fullName evidence="1">Uncharacterized protein</fullName>
    </submittedName>
</protein>
<reference evidence="1" key="1">
    <citation type="submission" date="2020-03" db="EMBL/GenBank/DDBJ databases">
        <title>The deep terrestrial virosphere.</title>
        <authorList>
            <person name="Holmfeldt K."/>
            <person name="Nilsson E."/>
            <person name="Simone D."/>
            <person name="Lopez-Fernandez M."/>
            <person name="Wu X."/>
            <person name="de Brujin I."/>
            <person name="Lundin D."/>
            <person name="Andersson A."/>
            <person name="Bertilsson S."/>
            <person name="Dopson M."/>
        </authorList>
    </citation>
    <scope>NUCLEOTIDE SEQUENCE</scope>
    <source>
        <strain evidence="1">TM448A01013</strain>
    </source>
</reference>
<dbReference type="AlphaFoldDB" id="A0A6H2A6J7"/>